<proteinExistence type="predicted"/>
<dbReference type="Proteomes" id="UP000578352">
    <property type="component" value="Unassembled WGS sequence"/>
</dbReference>
<protein>
    <submittedName>
        <fullName evidence="3">Uncharacterized protein</fullName>
    </submittedName>
</protein>
<keyword evidence="2" id="KW-0812">Transmembrane</keyword>
<evidence type="ECO:0000256" key="1">
    <source>
        <dbReference type="SAM" id="MobiDB-lite"/>
    </source>
</evidence>
<keyword evidence="2" id="KW-1133">Transmembrane helix</keyword>
<dbReference type="AlphaFoldDB" id="A0A853CQM0"/>
<feature type="region of interest" description="Disordered" evidence="1">
    <location>
        <begin position="54"/>
        <end position="80"/>
    </location>
</feature>
<reference evidence="3 4" key="1">
    <citation type="submission" date="2020-07" db="EMBL/GenBank/DDBJ databases">
        <title>Sequencing the genomes of 1000 actinobacteria strains.</title>
        <authorList>
            <person name="Klenk H.-P."/>
        </authorList>
    </citation>
    <scope>NUCLEOTIDE SEQUENCE [LARGE SCALE GENOMIC DNA]</scope>
    <source>
        <strain evidence="3 4">DSM 15165</strain>
    </source>
</reference>
<comment type="caution">
    <text evidence="3">The sequence shown here is derived from an EMBL/GenBank/DDBJ whole genome shotgun (WGS) entry which is preliminary data.</text>
</comment>
<dbReference type="RefSeq" id="WP_179604293.1">
    <property type="nucleotide sequence ID" value="NZ_BAABEH010000001.1"/>
</dbReference>
<evidence type="ECO:0000313" key="4">
    <source>
        <dbReference type="Proteomes" id="UP000578352"/>
    </source>
</evidence>
<accession>A0A853CQM0</accession>
<sequence>MKNTIQNTSGTTRTAFGARRVVIGAASIVAAGALIGVGAQGAFAATGDTGAAGSGSATVSSSTSTPGVSGSASAGGSASFGDQDHGSSLFGQAHALFNGHINGAKAQKLAQKIVADTPVFSLLPDSLQSDLKTLANAASQDRTADAKKLVSTALDGGYGTAIQKLADQLKGGTSASGSENSDTRGGLDLKGLDVKGLIDGLRSGDLLGSATGSTSQLSSEVSTIASTVTGDSQLASKLPDSLRTDLSQLASAPASAQTADLQHLATTALSGGYGSQVQQVADQLESALTAAH</sequence>
<evidence type="ECO:0000313" key="3">
    <source>
        <dbReference type="EMBL" id="NYJ22223.1"/>
    </source>
</evidence>
<keyword evidence="2" id="KW-0472">Membrane</keyword>
<feature type="transmembrane region" description="Helical" evidence="2">
    <location>
        <begin position="21"/>
        <end position="43"/>
    </location>
</feature>
<dbReference type="EMBL" id="JACCFL010000001">
    <property type="protein sequence ID" value="NYJ22223.1"/>
    <property type="molecule type" value="Genomic_DNA"/>
</dbReference>
<name>A0A853CQM0_9MICO</name>
<gene>
    <name evidence="3" type="ORF">HNR13_000510</name>
</gene>
<organism evidence="3 4">
    <name type="scientific">Leifsonia shinshuensis</name>
    <dbReference type="NCBI Taxonomy" id="150026"/>
    <lineage>
        <taxon>Bacteria</taxon>
        <taxon>Bacillati</taxon>
        <taxon>Actinomycetota</taxon>
        <taxon>Actinomycetes</taxon>
        <taxon>Micrococcales</taxon>
        <taxon>Microbacteriaceae</taxon>
        <taxon>Leifsonia</taxon>
    </lineage>
</organism>
<evidence type="ECO:0000256" key="2">
    <source>
        <dbReference type="SAM" id="Phobius"/>
    </source>
</evidence>